<keyword evidence="4" id="KW-1185">Reference proteome</keyword>
<dbReference type="InterPro" id="IPR006212">
    <property type="entry name" value="Furin_repeat"/>
</dbReference>
<accession>L7FLJ3</accession>
<evidence type="ECO:0000256" key="1">
    <source>
        <dbReference type="SAM" id="SignalP"/>
    </source>
</evidence>
<reference evidence="3 4" key="1">
    <citation type="submission" date="2012-10" db="EMBL/GenBank/DDBJ databases">
        <authorList>
            <person name="Zafar N."/>
            <person name="Inman J."/>
            <person name="Hall N."/>
            <person name="Lorenzi H."/>
            <person name="Caler E."/>
        </authorList>
    </citation>
    <scope>NUCLEOTIDE SEQUENCE [LARGE SCALE GENOMIC DNA]</scope>
    <source>
        <strain evidence="3 4">IP1</strain>
    </source>
</reference>
<feature type="chain" id="PRO_5003973786" description="EGF-like domain-containing protein" evidence="1">
    <location>
        <begin position="20"/>
        <end position="660"/>
    </location>
</feature>
<dbReference type="Gene3D" id="2.10.220.10">
    <property type="entry name" value="Hormone Receptor, Insulin-like Growth Factor Receptor 1, Chain A, domain 2"/>
    <property type="match status" value="2"/>
</dbReference>
<evidence type="ECO:0000259" key="2">
    <source>
        <dbReference type="SMART" id="SM00181"/>
    </source>
</evidence>
<dbReference type="InterPro" id="IPR000742">
    <property type="entry name" value="EGF"/>
</dbReference>
<evidence type="ECO:0000313" key="4">
    <source>
        <dbReference type="Proteomes" id="UP000014680"/>
    </source>
</evidence>
<dbReference type="SMART" id="SM00181">
    <property type="entry name" value="EGF"/>
    <property type="match status" value="7"/>
</dbReference>
<dbReference type="RefSeq" id="XP_004183375.1">
    <property type="nucleotide sequence ID" value="XM_004183327.1"/>
</dbReference>
<protein>
    <recommendedName>
        <fullName evidence="2">EGF-like domain-containing protein</fullName>
    </recommendedName>
</protein>
<feature type="domain" description="EGF-like" evidence="2">
    <location>
        <begin position="496"/>
        <end position="531"/>
    </location>
</feature>
<feature type="domain" description="EGF-like" evidence="2">
    <location>
        <begin position="459"/>
        <end position="495"/>
    </location>
</feature>
<dbReference type="InterPro" id="IPR052798">
    <property type="entry name" value="Giardia_VSA"/>
</dbReference>
<dbReference type="OMA" id="DRDLCCE"/>
<dbReference type="SMART" id="SM00261">
    <property type="entry name" value="FU"/>
    <property type="match status" value="5"/>
</dbReference>
<keyword evidence="1" id="KW-0732">Signal</keyword>
<dbReference type="PANTHER" id="PTHR23275:SF100">
    <property type="entry name" value="EGF-LIKE DOMAIN-CONTAINING PROTEIN"/>
    <property type="match status" value="1"/>
</dbReference>
<dbReference type="KEGG" id="eiv:EIN_347160"/>
<dbReference type="VEuPathDB" id="AmoebaDB:EIN_347160"/>
<sequence>MLCFFTMFMFALSIDWCWEGDMLQCFNEKKEHCDSSFVSYTNESLSLFGGNSQIVRITCTSILALEIDIPNDLVSIWILLNNTKLLIKTKNEMLVNKNVENSEYFLFNDFMKTSKNNTSNLKSGGVNCGGYYNKYCLSCMSGKMSCKQCEDGYSPMYDINDGYDGEIVQCANVLTTTQYWWCGTDNENYLDSNKKCRVQNCYSGDVAGSKGTAGTCKQCKNDYTNYYDNYCHICERGKYYDGHDCVNCRSRCLTCLYKDKCTSCNSKYSNNYYGFCYKCEKGFYFDIDVCNKCMNECGLCSSKEKCDICINGYYIYDNSCFVCPEGCSTCYYESGQIYCETCLIGYYLDLYSCKKCINCLRCKSDTVCIKGTCSEGYYEKQVYNYVQYYYEYQCIACKEGCLTCTSDECLMCKTGFYLQSGVCVTCPNTCSLCSTTSAECIECQQNYVFQNPKTIECDLCSSFDINCKTCDSSFLRRCYECQSGYYPSSSTNMCIKCSLTCESNGCNTVTGECQTCADNYTITSTPGVDCGLCSDFDSNCETCLKTTRKCNKCKASYYPQTVSPFMCQQCDETCGNKCDQEYGYCTSCKLGYVLKLDKQSLICESCQSFDPICQTCASNGERKCITCKDITDLPVMGLASNVIQPVWTTVMEQMEFVPNA</sequence>
<feature type="domain" description="EGF-like" evidence="2">
    <location>
        <begin position="322"/>
        <end position="354"/>
    </location>
</feature>
<dbReference type="Proteomes" id="UP000014680">
    <property type="component" value="Unassembled WGS sequence"/>
</dbReference>
<feature type="domain" description="EGF-like" evidence="2">
    <location>
        <begin position="396"/>
        <end position="424"/>
    </location>
</feature>
<name>L7FLJ3_ENTIV</name>
<dbReference type="SUPFAM" id="SSF57184">
    <property type="entry name" value="Growth factor receptor domain"/>
    <property type="match status" value="4"/>
</dbReference>
<evidence type="ECO:0000313" key="3">
    <source>
        <dbReference type="EMBL" id="ELP84029.1"/>
    </source>
</evidence>
<feature type="domain" description="EGF-like" evidence="2">
    <location>
        <begin position="425"/>
        <end position="458"/>
    </location>
</feature>
<organism evidence="3 4">
    <name type="scientific">Entamoeba invadens IP1</name>
    <dbReference type="NCBI Taxonomy" id="370355"/>
    <lineage>
        <taxon>Eukaryota</taxon>
        <taxon>Amoebozoa</taxon>
        <taxon>Evosea</taxon>
        <taxon>Archamoebae</taxon>
        <taxon>Mastigamoebida</taxon>
        <taxon>Entamoebidae</taxon>
        <taxon>Entamoeba</taxon>
    </lineage>
</organism>
<dbReference type="PANTHER" id="PTHR23275">
    <property type="entry name" value="CABRIOLET.-RELATED"/>
    <property type="match status" value="1"/>
</dbReference>
<dbReference type="OrthoDB" id="282489at2759"/>
<feature type="signal peptide" evidence="1">
    <location>
        <begin position="1"/>
        <end position="19"/>
    </location>
</feature>
<gene>
    <name evidence="3" type="ORF">EIN_347160</name>
</gene>
<feature type="domain" description="EGF-like" evidence="2">
    <location>
        <begin position="569"/>
        <end position="604"/>
    </location>
</feature>
<proteinExistence type="predicted"/>
<dbReference type="EMBL" id="KB207186">
    <property type="protein sequence ID" value="ELP84029.1"/>
    <property type="molecule type" value="Genomic_DNA"/>
</dbReference>
<dbReference type="InterPro" id="IPR009030">
    <property type="entry name" value="Growth_fac_rcpt_cys_sf"/>
</dbReference>
<dbReference type="GeneID" id="14882964"/>
<dbReference type="AlphaFoldDB" id="L7FLJ3"/>
<feature type="domain" description="EGF-like" evidence="2">
    <location>
        <begin position="532"/>
        <end position="568"/>
    </location>
</feature>